<evidence type="ECO:0000313" key="2">
    <source>
        <dbReference type="Proteomes" id="UP001500212"/>
    </source>
</evidence>
<sequence>MGAIIGFGEAPTATTWPVPAVGALAAAYAGGAKTAAAVARPSAAIVFFSIVIS</sequence>
<keyword evidence="2" id="KW-1185">Reference proteome</keyword>
<organism evidence="1 2">
    <name type="scientific">Actinoallomurus liliacearum</name>
    <dbReference type="NCBI Taxonomy" id="1080073"/>
    <lineage>
        <taxon>Bacteria</taxon>
        <taxon>Bacillati</taxon>
        <taxon>Actinomycetota</taxon>
        <taxon>Actinomycetes</taxon>
        <taxon>Streptosporangiales</taxon>
        <taxon>Thermomonosporaceae</taxon>
        <taxon>Actinoallomurus</taxon>
    </lineage>
</organism>
<dbReference type="EMBL" id="BAABHJ010000022">
    <property type="protein sequence ID" value="GAA4613123.1"/>
    <property type="molecule type" value="Genomic_DNA"/>
</dbReference>
<accession>A0ABP8TUG0</accession>
<evidence type="ECO:0000313" key="1">
    <source>
        <dbReference type="EMBL" id="GAA4613123.1"/>
    </source>
</evidence>
<comment type="caution">
    <text evidence="1">The sequence shown here is derived from an EMBL/GenBank/DDBJ whole genome shotgun (WGS) entry which is preliminary data.</text>
</comment>
<dbReference type="Proteomes" id="UP001500212">
    <property type="component" value="Unassembled WGS sequence"/>
</dbReference>
<protein>
    <submittedName>
        <fullName evidence="1">Uncharacterized protein</fullName>
    </submittedName>
</protein>
<proteinExistence type="predicted"/>
<gene>
    <name evidence="1" type="ORF">GCM10023195_56650</name>
</gene>
<reference evidence="2" key="1">
    <citation type="journal article" date="2019" name="Int. J. Syst. Evol. Microbiol.">
        <title>The Global Catalogue of Microorganisms (GCM) 10K type strain sequencing project: providing services to taxonomists for standard genome sequencing and annotation.</title>
        <authorList>
            <consortium name="The Broad Institute Genomics Platform"/>
            <consortium name="The Broad Institute Genome Sequencing Center for Infectious Disease"/>
            <person name="Wu L."/>
            <person name="Ma J."/>
        </authorList>
    </citation>
    <scope>NUCLEOTIDE SEQUENCE [LARGE SCALE GENOMIC DNA]</scope>
    <source>
        <strain evidence="2">JCM 17938</strain>
    </source>
</reference>
<name>A0ABP8TUG0_9ACTN</name>